<dbReference type="InterPro" id="IPR035940">
    <property type="entry name" value="CAP_sf"/>
</dbReference>
<dbReference type="WBParaSite" id="SPAL_0000019500.1">
    <property type="protein sequence ID" value="SPAL_0000019500.1"/>
    <property type="gene ID" value="SPAL_0000019500"/>
</dbReference>
<dbReference type="InterPro" id="IPR014044">
    <property type="entry name" value="CAP_dom"/>
</dbReference>
<dbReference type="Proteomes" id="UP000046392">
    <property type="component" value="Unplaced"/>
</dbReference>
<sequence length="271" mass="31799">MLFSKVDVLLGDLNKSVSFSESDVRASQIGNARSKINKRGESLRWGVDRIRTFNSSDPIIKVDRKKSWIHNSFRKQYQCQNPRLIVLERFIDRFSLNGKIWHHVWKHSLLHSCIAKNRFETLQRNFLIEINLYRKVHGSEPLKLDPYLSRKALDAATRSAALGKWIYSEIIDVGINFETINVGLSPILINKWYKEYKGYNYKTFDWMTNSVHFTNLIWKHTTAVGIGIAQKRSDLYICLQFFPEGNQKNKFRDNVGRARYHLVNYRSLIKA</sequence>
<dbReference type="SUPFAM" id="SSF55797">
    <property type="entry name" value="PR-1-like"/>
    <property type="match status" value="1"/>
</dbReference>
<feature type="domain" description="SCP" evidence="1">
    <location>
        <begin position="121"/>
        <end position="249"/>
    </location>
</feature>
<organism evidence="2 3">
    <name type="scientific">Strongyloides papillosus</name>
    <name type="common">Intestinal threadworm</name>
    <dbReference type="NCBI Taxonomy" id="174720"/>
    <lineage>
        <taxon>Eukaryota</taxon>
        <taxon>Metazoa</taxon>
        <taxon>Ecdysozoa</taxon>
        <taxon>Nematoda</taxon>
        <taxon>Chromadorea</taxon>
        <taxon>Rhabditida</taxon>
        <taxon>Tylenchina</taxon>
        <taxon>Panagrolaimomorpha</taxon>
        <taxon>Strongyloidoidea</taxon>
        <taxon>Strongyloididae</taxon>
        <taxon>Strongyloides</taxon>
    </lineage>
</organism>
<evidence type="ECO:0000313" key="3">
    <source>
        <dbReference type="WBParaSite" id="SPAL_0000019500.1"/>
    </source>
</evidence>
<dbReference type="InterPro" id="IPR001283">
    <property type="entry name" value="CRISP-related"/>
</dbReference>
<keyword evidence="2" id="KW-1185">Reference proteome</keyword>
<name>A0A0N5B293_STREA</name>
<reference evidence="3" key="1">
    <citation type="submission" date="2017-02" db="UniProtKB">
        <authorList>
            <consortium name="WormBaseParasite"/>
        </authorList>
    </citation>
    <scope>IDENTIFICATION</scope>
</reference>
<evidence type="ECO:0000259" key="1">
    <source>
        <dbReference type="SMART" id="SM00198"/>
    </source>
</evidence>
<protein>
    <submittedName>
        <fullName evidence="3">SCP domain-containing protein</fullName>
    </submittedName>
</protein>
<dbReference type="PANTHER" id="PTHR10334">
    <property type="entry name" value="CYSTEINE-RICH SECRETORY PROTEIN-RELATED"/>
    <property type="match status" value="1"/>
</dbReference>
<evidence type="ECO:0000313" key="2">
    <source>
        <dbReference type="Proteomes" id="UP000046392"/>
    </source>
</evidence>
<dbReference type="Pfam" id="PF00188">
    <property type="entry name" value="CAP"/>
    <property type="match status" value="1"/>
</dbReference>
<dbReference type="Gene3D" id="3.40.33.10">
    <property type="entry name" value="CAP"/>
    <property type="match status" value="1"/>
</dbReference>
<dbReference type="AlphaFoldDB" id="A0A0N5B293"/>
<dbReference type="SMART" id="SM00198">
    <property type="entry name" value="SCP"/>
    <property type="match status" value="1"/>
</dbReference>
<accession>A0A0N5B293</accession>
<proteinExistence type="predicted"/>